<feature type="region of interest" description="Disordered" evidence="1">
    <location>
        <begin position="111"/>
        <end position="131"/>
    </location>
</feature>
<dbReference type="PANTHER" id="PTHR38117:SF2">
    <property type="entry name" value="NACHT AND WD40 DOMAIN PROTEIN"/>
    <property type="match status" value="1"/>
</dbReference>
<comment type="caution">
    <text evidence="3">The sequence shown here is derived from an EMBL/GenBank/DDBJ whole genome shotgun (WGS) entry which is preliminary data.</text>
</comment>
<gene>
    <name evidence="3" type="ORF">LTR24_004536</name>
</gene>
<feature type="compositionally biased region" description="Polar residues" evidence="1">
    <location>
        <begin position="368"/>
        <end position="380"/>
    </location>
</feature>
<evidence type="ECO:0000313" key="3">
    <source>
        <dbReference type="EMBL" id="KAK5093133.1"/>
    </source>
</evidence>
<feature type="compositionally biased region" description="Polar residues" evidence="1">
    <location>
        <begin position="219"/>
        <end position="253"/>
    </location>
</feature>
<dbReference type="InterPro" id="IPR055481">
    <property type="entry name" value="DUF7053"/>
</dbReference>
<feature type="compositionally biased region" description="Low complexity" evidence="1">
    <location>
        <begin position="297"/>
        <end position="310"/>
    </location>
</feature>
<keyword evidence="4" id="KW-1185">Reference proteome</keyword>
<dbReference type="EMBL" id="JAVRRG010000047">
    <property type="protein sequence ID" value="KAK5093133.1"/>
    <property type="molecule type" value="Genomic_DNA"/>
</dbReference>
<feature type="domain" description="DUF7053" evidence="2">
    <location>
        <begin position="2"/>
        <end position="171"/>
    </location>
</feature>
<evidence type="ECO:0000256" key="1">
    <source>
        <dbReference type="SAM" id="MobiDB-lite"/>
    </source>
</evidence>
<feature type="region of interest" description="Disordered" evidence="1">
    <location>
        <begin position="187"/>
        <end position="390"/>
    </location>
</feature>
<evidence type="ECO:0000259" key="2">
    <source>
        <dbReference type="Pfam" id="PF23155"/>
    </source>
</evidence>
<dbReference type="Pfam" id="PF23155">
    <property type="entry name" value="DUF7053"/>
    <property type="match status" value="1"/>
</dbReference>
<sequence length="390" mass="43367">MKTLYTTIDIIPSYIPRQLAIELLQSHGELITLNPLVLDYRPIKAPRDAPNDEFYSTWYEVTQRIQFMPGIGKMGSSKVSFRGCFHDMPWGVQTHMYVPMGIELRHRYQIKGNQPGEPPEPRELGSNAPSEGLYLRVDTQIKANMTMVSFVKKELKAASKTMLERMIKKAELIDAGVLQAMFDEAGKLKTSNPNDRSRSYEPSSPAPFTPSVYGPNGVNLRSPSQPDPRQSAYYRQSSYNQHNNTYNSSQQNGLAIEMPGDTQYGQSSSYLHPNSSRFSNYSEVSGSSPQPLNGRWSGVQSDGQSSQDGSMASYPTMYSAPPNPMGSPRPEFEGGGKSFAAELPGDEVVPPRPPKISPVPDKQDDNRQSQQGQHGYTYNPQHYAGLGNTR</sequence>
<protein>
    <recommendedName>
        <fullName evidence="2">DUF7053 domain-containing protein</fullName>
    </recommendedName>
</protein>
<dbReference type="PANTHER" id="PTHR38117">
    <property type="entry name" value="NACHT AND WD40 DOMAIN PROTEIN"/>
    <property type="match status" value="1"/>
</dbReference>
<name>A0ABR0KBR0_9EURO</name>
<evidence type="ECO:0000313" key="4">
    <source>
        <dbReference type="Proteomes" id="UP001345013"/>
    </source>
</evidence>
<accession>A0ABR0KBR0</accession>
<dbReference type="Proteomes" id="UP001345013">
    <property type="component" value="Unassembled WGS sequence"/>
</dbReference>
<reference evidence="3 4" key="1">
    <citation type="submission" date="2023-08" db="EMBL/GenBank/DDBJ databases">
        <title>Black Yeasts Isolated from many extreme environments.</title>
        <authorList>
            <person name="Coleine C."/>
            <person name="Stajich J.E."/>
            <person name="Selbmann L."/>
        </authorList>
    </citation>
    <scope>NUCLEOTIDE SEQUENCE [LARGE SCALE GENOMIC DNA]</scope>
    <source>
        <strain evidence="3 4">CCFEE 5885</strain>
    </source>
</reference>
<organism evidence="3 4">
    <name type="scientific">Lithohypha guttulata</name>
    <dbReference type="NCBI Taxonomy" id="1690604"/>
    <lineage>
        <taxon>Eukaryota</taxon>
        <taxon>Fungi</taxon>
        <taxon>Dikarya</taxon>
        <taxon>Ascomycota</taxon>
        <taxon>Pezizomycotina</taxon>
        <taxon>Eurotiomycetes</taxon>
        <taxon>Chaetothyriomycetidae</taxon>
        <taxon>Chaetothyriales</taxon>
        <taxon>Trichomeriaceae</taxon>
        <taxon>Lithohypha</taxon>
    </lineage>
</organism>
<feature type="compositionally biased region" description="Polar residues" evidence="1">
    <location>
        <begin position="263"/>
        <end position="291"/>
    </location>
</feature>
<proteinExistence type="predicted"/>